<gene>
    <name evidence="10" type="ORF">J2Z69_003467</name>
</gene>
<dbReference type="Gene3D" id="3.40.50.300">
    <property type="entry name" value="P-loop containing nucleotide triphosphate hydrolases"/>
    <property type="match status" value="1"/>
</dbReference>
<feature type="transmembrane region" description="Helical" evidence="7">
    <location>
        <begin position="352"/>
        <end position="376"/>
    </location>
</feature>
<dbReference type="InterPro" id="IPR036640">
    <property type="entry name" value="ABC1_TM_sf"/>
</dbReference>
<feature type="transmembrane region" description="Helical" evidence="7">
    <location>
        <begin position="146"/>
        <end position="166"/>
    </location>
</feature>
<dbReference type="InterPro" id="IPR003439">
    <property type="entry name" value="ABC_transporter-like_ATP-bd"/>
</dbReference>
<evidence type="ECO:0000256" key="6">
    <source>
        <dbReference type="ARBA" id="ARBA00023136"/>
    </source>
</evidence>
<evidence type="ECO:0000256" key="7">
    <source>
        <dbReference type="SAM" id="Phobius"/>
    </source>
</evidence>
<dbReference type="SUPFAM" id="SSF90123">
    <property type="entry name" value="ABC transporter transmembrane region"/>
    <property type="match status" value="1"/>
</dbReference>
<keyword evidence="3" id="KW-0547">Nucleotide-binding</keyword>
<dbReference type="InterPro" id="IPR011527">
    <property type="entry name" value="ABC1_TM_dom"/>
</dbReference>
<dbReference type="EMBL" id="JAGGLD010000008">
    <property type="protein sequence ID" value="MBP2002394.1"/>
    <property type="molecule type" value="Genomic_DNA"/>
</dbReference>
<keyword evidence="2 7" id="KW-0812">Transmembrane</keyword>
<keyword evidence="6 7" id="KW-0472">Membrane</keyword>
<dbReference type="PROSITE" id="PS50893">
    <property type="entry name" value="ABC_TRANSPORTER_2"/>
    <property type="match status" value="1"/>
</dbReference>
<dbReference type="CDD" id="cd18544">
    <property type="entry name" value="ABC_6TM_TmrA_like"/>
    <property type="match status" value="1"/>
</dbReference>
<dbReference type="InterPro" id="IPR039421">
    <property type="entry name" value="Type_1_exporter"/>
</dbReference>
<dbReference type="PROSITE" id="PS50929">
    <property type="entry name" value="ABC_TM1F"/>
    <property type="match status" value="1"/>
</dbReference>
<dbReference type="SUPFAM" id="SSF52540">
    <property type="entry name" value="P-loop containing nucleoside triphosphate hydrolases"/>
    <property type="match status" value="1"/>
</dbReference>
<keyword evidence="11" id="KW-1185">Reference proteome</keyword>
<comment type="subcellular location">
    <subcellularLocation>
        <location evidence="1">Cell membrane</location>
        <topology evidence="1">Multi-pass membrane protein</topology>
    </subcellularLocation>
</comment>
<dbReference type="RefSeq" id="WP_209865348.1">
    <property type="nucleotide sequence ID" value="NZ_JAGGLD010000008.1"/>
</dbReference>
<evidence type="ECO:0000259" key="8">
    <source>
        <dbReference type="PROSITE" id="PS50893"/>
    </source>
</evidence>
<dbReference type="CDD" id="cd03254">
    <property type="entry name" value="ABCC_Glucan_exporter_like"/>
    <property type="match status" value="1"/>
</dbReference>
<organism evidence="10 11">
    <name type="scientific">Paenibacillus shirakamiensis</name>
    <dbReference type="NCBI Taxonomy" id="1265935"/>
    <lineage>
        <taxon>Bacteria</taxon>
        <taxon>Bacillati</taxon>
        <taxon>Bacillota</taxon>
        <taxon>Bacilli</taxon>
        <taxon>Bacillales</taxon>
        <taxon>Paenibacillaceae</taxon>
        <taxon>Paenibacillus</taxon>
    </lineage>
</organism>
<name>A0ABS4JP33_9BACL</name>
<dbReference type="Proteomes" id="UP001519288">
    <property type="component" value="Unassembled WGS sequence"/>
</dbReference>
<feature type="domain" description="ABC transporter" evidence="8">
    <location>
        <begin position="431"/>
        <end position="665"/>
    </location>
</feature>
<evidence type="ECO:0000259" key="9">
    <source>
        <dbReference type="PROSITE" id="PS50929"/>
    </source>
</evidence>
<dbReference type="PANTHER" id="PTHR24221">
    <property type="entry name" value="ATP-BINDING CASSETTE SUB-FAMILY B"/>
    <property type="match status" value="1"/>
</dbReference>
<evidence type="ECO:0000313" key="11">
    <source>
        <dbReference type="Proteomes" id="UP001519288"/>
    </source>
</evidence>
<dbReference type="Pfam" id="PF00005">
    <property type="entry name" value="ABC_tran"/>
    <property type="match status" value="1"/>
</dbReference>
<dbReference type="SMART" id="SM00382">
    <property type="entry name" value="AAA"/>
    <property type="match status" value="1"/>
</dbReference>
<dbReference type="Pfam" id="PF00664">
    <property type="entry name" value="ABC_membrane"/>
    <property type="match status" value="1"/>
</dbReference>
<protein>
    <submittedName>
        <fullName evidence="10">ATP-binding cassette subfamily B protein</fullName>
    </submittedName>
</protein>
<dbReference type="Gene3D" id="1.20.1560.10">
    <property type="entry name" value="ABC transporter type 1, transmembrane domain"/>
    <property type="match status" value="1"/>
</dbReference>
<dbReference type="GO" id="GO:0005524">
    <property type="term" value="F:ATP binding"/>
    <property type="evidence" value="ECO:0007669"/>
    <property type="project" value="UniProtKB-KW"/>
</dbReference>
<keyword evidence="5 7" id="KW-1133">Transmembrane helix</keyword>
<feature type="domain" description="ABC transmembrane type-1" evidence="9">
    <location>
        <begin position="19"/>
        <end position="398"/>
    </location>
</feature>
<comment type="caution">
    <text evidence="10">The sequence shown here is derived from an EMBL/GenBank/DDBJ whole genome shotgun (WGS) entry which is preliminary data.</text>
</comment>
<reference evidence="10 11" key="1">
    <citation type="submission" date="2021-03" db="EMBL/GenBank/DDBJ databases">
        <title>Genomic Encyclopedia of Type Strains, Phase IV (KMG-IV): sequencing the most valuable type-strain genomes for metagenomic binning, comparative biology and taxonomic classification.</title>
        <authorList>
            <person name="Goeker M."/>
        </authorList>
    </citation>
    <scope>NUCLEOTIDE SEQUENCE [LARGE SCALE GENOMIC DNA]</scope>
    <source>
        <strain evidence="10 11">DSM 26806</strain>
    </source>
</reference>
<evidence type="ECO:0000256" key="4">
    <source>
        <dbReference type="ARBA" id="ARBA00022840"/>
    </source>
</evidence>
<evidence type="ECO:0000256" key="5">
    <source>
        <dbReference type="ARBA" id="ARBA00022989"/>
    </source>
</evidence>
<evidence type="ECO:0000256" key="1">
    <source>
        <dbReference type="ARBA" id="ARBA00004651"/>
    </source>
</evidence>
<dbReference type="InterPro" id="IPR003593">
    <property type="entry name" value="AAA+_ATPase"/>
</dbReference>
<feature type="transmembrane region" description="Helical" evidence="7">
    <location>
        <begin position="18"/>
        <end position="39"/>
    </location>
</feature>
<evidence type="ECO:0000313" key="10">
    <source>
        <dbReference type="EMBL" id="MBP2002394.1"/>
    </source>
</evidence>
<dbReference type="InterPro" id="IPR027417">
    <property type="entry name" value="P-loop_NTPase"/>
</dbReference>
<feature type="transmembrane region" description="Helical" evidence="7">
    <location>
        <begin position="252"/>
        <end position="270"/>
    </location>
</feature>
<dbReference type="PANTHER" id="PTHR24221:SF430">
    <property type="entry name" value="MULTIDRUG RESISTANCE ABC TRANSPORTER ATP-BINDING_PERMEASE PROTEIN YHEH-RELATED"/>
    <property type="match status" value="1"/>
</dbReference>
<proteinExistence type="predicted"/>
<accession>A0ABS4JP33</accession>
<feature type="transmembrane region" description="Helical" evidence="7">
    <location>
        <begin position="223"/>
        <end position="245"/>
    </location>
</feature>
<sequence>MGTGRKLLHYAFTYKKSFILAIIMLLLAVVAELTGPFIAKKIIDVHILGIEKPWNEVQIASKQSVLYQGHRYKRSDHFVPGEAKGKEVRILQVGTTYIFVPQSVPEGGQRSFENQQLTMKNGDNLHTYPAKEISAKELWSFYQPQFNGMIMLLVLYLGLMVVASGFEYGRVYFLQSSANRVIQQMRDDVYHHIHKLPMKYFDQNPAGSVMSRVTSDTESVKELFISVMSSVVSGSVYLVSIFVALFILNVKLAWICTLIVPCLILWIILYRKLATTYNRVNREHLSRIHGSLNEMIRGIPLIHAFGRQKTFEEKLGHTNEQYYRSQTKLLSLDALTSYSLANVLKSLVLALVIWYFGGASLGPASAITFGVVYAFVDYIGRMFQPVVGIVNQLSNLERSLVAAERVFELMDIFGTDLIEVGTPISRTQGNVAFENVWFSYTTDDPVLKNISFEAKSGETIAFVGHTGAGKSSIVNALLRFYEIEQGLITIDDVDTRQMSLQQIRQCVGIVLQDTVLLSGTIASNISLNHPKVRREQIVEALIQVGGAHLIQSLPLGLDEPVIDQGSTLSIGQRQMVAFARALIYNPAILILDEATSNMDTETEAMIQSALDVVSKERTTFIIAHRLSTIRRADQILVIQHGEIVERGNHEQLMDLGGVYAQMNQVQRSLEKVIG</sequence>
<evidence type="ECO:0000256" key="2">
    <source>
        <dbReference type="ARBA" id="ARBA00022692"/>
    </source>
</evidence>
<evidence type="ECO:0000256" key="3">
    <source>
        <dbReference type="ARBA" id="ARBA00022741"/>
    </source>
</evidence>
<keyword evidence="4 10" id="KW-0067">ATP-binding</keyword>